<sequence>MEALLDVLVESALLCIEAEVLMESLVDFAAEVLVEVLWLAELLADCESIPEPLFDTDSETLFITESLSEVEALAEVLSLTALLVEAEALADSELVEAEALSLASEVLFEALILSLAMESLIDLASESEILSIPD</sequence>
<dbReference type="Proteomes" id="UP001056707">
    <property type="component" value="Chromosome"/>
</dbReference>
<dbReference type="EMBL" id="CP097116">
    <property type="protein sequence ID" value="USS85003.1"/>
    <property type="molecule type" value="Genomic_DNA"/>
</dbReference>
<reference evidence="1" key="1">
    <citation type="submission" date="2022-05" db="EMBL/GenBank/DDBJ databases">
        <authorList>
            <person name="Oliphant S.A."/>
            <person name="Watson-Haigh N.S."/>
            <person name="Sumby K.M."/>
            <person name="Gardner J.M."/>
            <person name="Jiranek V."/>
        </authorList>
    </citation>
    <scope>NUCLEOTIDE SEQUENCE</scope>
    <source>
        <strain evidence="1">KI16_H9</strain>
    </source>
</reference>
<evidence type="ECO:0000313" key="2">
    <source>
        <dbReference type="Proteomes" id="UP001056707"/>
    </source>
</evidence>
<protein>
    <submittedName>
        <fullName evidence="1">Uncharacterized protein</fullName>
    </submittedName>
</protein>
<accession>A0ABY5BMU6</accession>
<gene>
    <name evidence="1" type="ORF">M3M35_06865</name>
</gene>
<proteinExistence type="predicted"/>
<organism evidence="1 2">
    <name type="scientific">Fructilactobacillus myrtifloralis</name>
    <dbReference type="NCBI Taxonomy" id="2940301"/>
    <lineage>
        <taxon>Bacteria</taxon>
        <taxon>Bacillati</taxon>
        <taxon>Bacillota</taxon>
        <taxon>Bacilli</taxon>
        <taxon>Lactobacillales</taxon>
        <taxon>Lactobacillaceae</taxon>
        <taxon>Fructilactobacillus</taxon>
    </lineage>
</organism>
<keyword evidence="2" id="KW-1185">Reference proteome</keyword>
<evidence type="ECO:0000313" key="1">
    <source>
        <dbReference type="EMBL" id="USS85003.1"/>
    </source>
</evidence>
<name>A0ABY5BMU6_9LACO</name>
<dbReference type="RefSeq" id="WP_252749905.1">
    <property type="nucleotide sequence ID" value="NZ_CP097116.1"/>
</dbReference>